<proteinExistence type="inferred from homology"/>
<dbReference type="RefSeq" id="YP_006280987.1">
    <property type="nucleotide sequence ID" value="NC_017841.1"/>
</dbReference>
<dbReference type="PROSITE" id="PS00525">
    <property type="entry name" value="RIBOSOMAL_L6_1"/>
    <property type="match status" value="1"/>
</dbReference>
<dbReference type="InterPro" id="IPR036789">
    <property type="entry name" value="Ribosomal_uL6-like_a/b-dom_sf"/>
</dbReference>
<dbReference type="GO" id="GO:0019843">
    <property type="term" value="F:rRNA binding"/>
    <property type="evidence" value="ECO:0007669"/>
    <property type="project" value="InterPro"/>
</dbReference>
<evidence type="ECO:0000256" key="2">
    <source>
        <dbReference type="ARBA" id="ARBA00022980"/>
    </source>
</evidence>
<evidence type="ECO:0000256" key="3">
    <source>
        <dbReference type="ARBA" id="ARBA00023274"/>
    </source>
</evidence>
<dbReference type="Pfam" id="PF00347">
    <property type="entry name" value="Ribosomal_L6"/>
    <property type="match status" value="1"/>
</dbReference>
<evidence type="ECO:0000256" key="4">
    <source>
        <dbReference type="RuleBase" id="RU003869"/>
    </source>
</evidence>
<keyword evidence="6" id="KW-0496">Mitochondrion</keyword>
<keyword evidence="2 4" id="KW-0689">Ribosomal protein</keyword>
<evidence type="ECO:0000313" key="6">
    <source>
        <dbReference type="EMBL" id="ACT36214.1"/>
    </source>
</evidence>
<dbReference type="InterPro" id="IPR019906">
    <property type="entry name" value="Ribosomal_uL6_bac-type"/>
</dbReference>
<dbReference type="InterPro" id="IPR020040">
    <property type="entry name" value="Ribosomal_uL6_a/b-dom"/>
</dbReference>
<dbReference type="PIRSF" id="PIRSF002162">
    <property type="entry name" value="Ribosomal_L6"/>
    <property type="match status" value="1"/>
</dbReference>
<protein>
    <submittedName>
        <fullName evidence="6">Ribosomal protein L6</fullName>
    </submittedName>
</protein>
<dbReference type="InterPro" id="IPR000702">
    <property type="entry name" value="Ribosomal_uL6-like"/>
</dbReference>
<feature type="domain" description="Large ribosomal subunit protein uL6 alpha-beta" evidence="5">
    <location>
        <begin position="88"/>
        <end position="163"/>
    </location>
</feature>
<dbReference type="PRINTS" id="PR00059">
    <property type="entry name" value="RIBOSOMALL6"/>
</dbReference>
<dbReference type="GO" id="GO:1990904">
    <property type="term" value="C:ribonucleoprotein complex"/>
    <property type="evidence" value="ECO:0007669"/>
    <property type="project" value="UniProtKB-KW"/>
</dbReference>
<dbReference type="GO" id="GO:0006412">
    <property type="term" value="P:translation"/>
    <property type="evidence" value="ECO:0007669"/>
    <property type="project" value="InterPro"/>
</dbReference>
<accession>D3IZY7</accession>
<dbReference type="EMBL" id="GQ339576">
    <property type="protein sequence ID" value="ACT36214.1"/>
    <property type="molecule type" value="Genomic_DNA"/>
</dbReference>
<comment type="similarity">
    <text evidence="1 4">Belongs to the universal ribosomal protein uL6 family.</text>
</comment>
<dbReference type="InterPro" id="IPR002358">
    <property type="entry name" value="Ribosomal_uL6_CS"/>
</dbReference>
<reference evidence="6" key="2">
    <citation type="journal article" date="2010" name="PLoS ONE">
        <title>The mitochondrial genome of the entomoparasitic green alga helicosporidium.</title>
        <authorList>
            <person name="Pombert J.F."/>
            <person name="Keeling P.J."/>
        </authorList>
    </citation>
    <scope>NUCLEOTIDE SEQUENCE</scope>
    <source>
        <strain evidence="6">ATCC 50920</strain>
    </source>
</reference>
<dbReference type="GO" id="GO:0003735">
    <property type="term" value="F:structural constituent of ribosome"/>
    <property type="evidence" value="ECO:0007669"/>
    <property type="project" value="InterPro"/>
</dbReference>
<dbReference type="GeneID" id="12486990"/>
<organism evidence="6">
    <name type="scientific">Helicosporidium sp. subsp. Simulium jonesii</name>
    <name type="common">Green alga</name>
    <dbReference type="NCBI Taxonomy" id="145475"/>
    <lineage>
        <taxon>Eukaryota</taxon>
        <taxon>Viridiplantae</taxon>
        <taxon>Chlorophyta</taxon>
        <taxon>core chlorophytes</taxon>
        <taxon>Trebouxiophyceae</taxon>
        <taxon>Chlorellales</taxon>
        <taxon>Chlorellaceae</taxon>
        <taxon>Helicosporidium</taxon>
    </lineage>
</organism>
<keyword evidence="3 4" id="KW-0687">Ribonucleoprotein</keyword>
<name>D3IZY7_HELSJ</name>
<evidence type="ECO:0000256" key="1">
    <source>
        <dbReference type="ARBA" id="ARBA00009356"/>
    </source>
</evidence>
<dbReference type="PANTHER" id="PTHR11655:SF14">
    <property type="entry name" value="LARGE RIBOSOMAL SUBUNIT PROTEIN UL6M"/>
    <property type="match status" value="1"/>
</dbReference>
<gene>
    <name evidence="6" type="primary">rpl6</name>
</gene>
<dbReference type="GO" id="GO:0005840">
    <property type="term" value="C:ribosome"/>
    <property type="evidence" value="ECO:0007669"/>
    <property type="project" value="UniProtKB-KW"/>
</dbReference>
<geneLocation type="mitochondrion" evidence="6"/>
<evidence type="ECO:0000259" key="5">
    <source>
        <dbReference type="Pfam" id="PF00347"/>
    </source>
</evidence>
<dbReference type="PANTHER" id="PTHR11655">
    <property type="entry name" value="60S/50S RIBOSOMAL PROTEIN L6/L9"/>
    <property type="match status" value="1"/>
</dbReference>
<dbReference type="SUPFAM" id="SSF56053">
    <property type="entry name" value="Ribosomal protein L6"/>
    <property type="match status" value="1"/>
</dbReference>
<reference evidence="6" key="1">
    <citation type="submission" date="2009-06" db="EMBL/GenBank/DDBJ databases">
        <authorList>
            <person name="Pombert J.-F."/>
            <person name="Keeling P."/>
        </authorList>
    </citation>
    <scope>NUCLEOTIDE SEQUENCE</scope>
    <source>
        <strain evidence="6">ATCC 50920</strain>
    </source>
</reference>
<sequence>MHTYIIPIPSTINITLNKRQNILLIKSQLGTVNFHLSKFDPKGEILISIEQDSITLKSYSKIAITLKKLLENKFHGVQRGFLIYLQIIGVGYRVEKDQNENILYFKLGHSHDITYKLPQGIRVFLQSGTSLCLFGLDKNQLTQVASSIRKLRPPEPYKGKGIRLLNENIKLKTDLKSSKK</sequence>
<dbReference type="Gene3D" id="3.90.930.12">
    <property type="entry name" value="Ribosomal protein L6, alpha-beta domain"/>
    <property type="match status" value="1"/>
</dbReference>
<dbReference type="AlphaFoldDB" id="D3IZY7"/>